<dbReference type="Gene3D" id="3.30.470.20">
    <property type="entry name" value="ATP-grasp fold, B domain"/>
    <property type="match status" value="1"/>
</dbReference>
<protein>
    <recommendedName>
        <fullName evidence="3">ATP-grasp domain-containing protein</fullName>
    </recommendedName>
</protein>
<dbReference type="Proteomes" id="UP001408594">
    <property type="component" value="Unassembled WGS sequence"/>
</dbReference>
<dbReference type="PANTHER" id="PTHR21621:SF0">
    <property type="entry name" value="BETA-CITRYLGLUTAMATE SYNTHASE B-RELATED"/>
    <property type="match status" value="1"/>
</dbReference>
<evidence type="ECO:0008006" key="3">
    <source>
        <dbReference type="Google" id="ProtNLM"/>
    </source>
</evidence>
<dbReference type="EMBL" id="BAABRT010000006">
    <property type="protein sequence ID" value="GAA5524411.1"/>
    <property type="molecule type" value="Genomic_DNA"/>
</dbReference>
<proteinExistence type="predicted"/>
<evidence type="ECO:0000313" key="1">
    <source>
        <dbReference type="EMBL" id="GAA5524411.1"/>
    </source>
</evidence>
<evidence type="ECO:0000313" key="2">
    <source>
        <dbReference type="Proteomes" id="UP001408594"/>
    </source>
</evidence>
<sequence length="382" mass="43070">MNKKNVLIIAPYDDAHAIAVKDRISQLYQQNVECTVFDIATYPIASSINWLLDKESCEIDLGISPPLAGSIGASAGKLLDKIRTDIGQHTRRVSSDSITGVWWRRPRAVEIHPEVTADEIHTFCSRTATSVSQALFSALPTYNNIDREEEADRKPYQIWMAKKHGLMVPETIISSDKKLIEGFANKLWKQGKQIVYKHAASATSLGIPTRLLTSFDIQRMGHEIKFAPTTFQERITGGTDLRIAVIGNSIFSSEWRSHEGDFDSVDIRMEEGVRMWPCKCPKSIESKILQLHKALGLTFGVYDFKVNGEGTPYFLEVNPSGQWLDMELESEHPISEAWARLLVEGPEHRYATSLEPLTMSHFSTVSAPYLSHRIPTEWNRVI</sequence>
<comment type="caution">
    <text evidence="1">The sequence shown here is derived from an EMBL/GenBank/DDBJ whole genome shotgun (WGS) entry which is preliminary data.</text>
</comment>
<dbReference type="PANTHER" id="PTHR21621">
    <property type="entry name" value="RIBOSOMAL PROTEIN S6 MODIFICATION PROTEIN"/>
    <property type="match status" value="1"/>
</dbReference>
<dbReference type="SUPFAM" id="SSF56059">
    <property type="entry name" value="Glutathione synthetase ATP-binding domain-like"/>
    <property type="match status" value="1"/>
</dbReference>
<organism evidence="1 2">
    <name type="scientific">Microbulbifer aestuariivivens</name>
    <dbReference type="NCBI Taxonomy" id="1908308"/>
    <lineage>
        <taxon>Bacteria</taxon>
        <taxon>Pseudomonadati</taxon>
        <taxon>Pseudomonadota</taxon>
        <taxon>Gammaproteobacteria</taxon>
        <taxon>Cellvibrionales</taxon>
        <taxon>Microbulbiferaceae</taxon>
        <taxon>Microbulbifer</taxon>
    </lineage>
</organism>
<accession>A0ABP9WQL9</accession>
<reference evidence="1 2" key="1">
    <citation type="submission" date="2024-02" db="EMBL/GenBank/DDBJ databases">
        <title>Microbulbifer aestuariivivens NBRC 112533.</title>
        <authorList>
            <person name="Ichikawa N."/>
            <person name="Katano-Makiyama Y."/>
            <person name="Hidaka K."/>
        </authorList>
    </citation>
    <scope>NUCLEOTIDE SEQUENCE [LARGE SCALE GENOMIC DNA]</scope>
    <source>
        <strain evidence="1 2">NBRC 112533</strain>
    </source>
</reference>
<name>A0ABP9WQL9_9GAMM</name>
<gene>
    <name evidence="1" type="ORF">Maes01_00968</name>
</gene>
<dbReference type="RefSeq" id="WP_345549376.1">
    <property type="nucleotide sequence ID" value="NZ_BAABRT010000006.1"/>
</dbReference>
<keyword evidence="2" id="KW-1185">Reference proteome</keyword>